<feature type="domain" description="DUF3658" evidence="2">
    <location>
        <begin position="144"/>
        <end position="242"/>
    </location>
</feature>
<proteinExistence type="predicted"/>
<feature type="domain" description="DUF1835" evidence="1">
    <location>
        <begin position="2"/>
        <end position="115"/>
    </location>
</feature>
<evidence type="ECO:0000259" key="2">
    <source>
        <dbReference type="Pfam" id="PF12395"/>
    </source>
</evidence>
<gene>
    <name evidence="3" type="ORF">KQI86_08380</name>
</gene>
<dbReference type="Proteomes" id="UP000726170">
    <property type="component" value="Unassembled WGS sequence"/>
</dbReference>
<dbReference type="RefSeq" id="WP_216438823.1">
    <property type="nucleotide sequence ID" value="NZ_JAHLQF010000002.1"/>
</dbReference>
<accession>A0ABS6EGL1</accession>
<evidence type="ECO:0000313" key="3">
    <source>
        <dbReference type="EMBL" id="MBU5484343.1"/>
    </source>
</evidence>
<organism evidence="3 4">
    <name type="scientific">Clostridium mobile</name>
    <dbReference type="NCBI Taxonomy" id="2841512"/>
    <lineage>
        <taxon>Bacteria</taxon>
        <taxon>Bacillati</taxon>
        <taxon>Bacillota</taxon>
        <taxon>Clostridia</taxon>
        <taxon>Eubacteriales</taxon>
        <taxon>Clostridiaceae</taxon>
        <taxon>Clostridium</taxon>
    </lineage>
</organism>
<sequence>MLHICFDDSAYGGMRHAMKLKLIKEENVVSFNDDLSVGNISNCREYEYRKAVIHNIYSDYGTDIDDGEIKKSFDNFYEILSKENDFIIWYAHNPRDYCNLYYIVSLLKDKNIKVVECIEKTFEDRTLFYKWVNEVCIEDLPILLKKGKILSEEKKFMYTKKWKELVSQNGLLRAEKYEGIETVEEDYYDDLILKRIPTKNIPMIRVVGELIGMDKPCLRDWFVVWRIKQLVTMGCVEIEKRCDRYMLNDIRKVI</sequence>
<reference evidence="3 4" key="1">
    <citation type="submission" date="2021-06" db="EMBL/GenBank/DDBJ databases">
        <authorList>
            <person name="Sun Q."/>
            <person name="Li D."/>
        </authorList>
    </citation>
    <scope>NUCLEOTIDE SEQUENCE [LARGE SCALE GENOMIC DNA]</scope>
    <source>
        <strain evidence="3 4">MSJ-11</strain>
    </source>
</reference>
<name>A0ABS6EGL1_9CLOT</name>
<evidence type="ECO:0000313" key="4">
    <source>
        <dbReference type="Proteomes" id="UP000726170"/>
    </source>
</evidence>
<comment type="caution">
    <text evidence="3">The sequence shown here is derived from an EMBL/GenBank/DDBJ whole genome shotgun (WGS) entry which is preliminary data.</text>
</comment>
<dbReference type="InterPro" id="IPR014973">
    <property type="entry name" value="DUF1835"/>
</dbReference>
<dbReference type="EMBL" id="JAHLQF010000002">
    <property type="protein sequence ID" value="MBU5484343.1"/>
    <property type="molecule type" value="Genomic_DNA"/>
</dbReference>
<protein>
    <submittedName>
        <fullName evidence="3">DUF1835 domain-containing protein</fullName>
    </submittedName>
</protein>
<dbReference type="InterPro" id="IPR022123">
    <property type="entry name" value="DUF3658"/>
</dbReference>
<evidence type="ECO:0000259" key="1">
    <source>
        <dbReference type="Pfam" id="PF08874"/>
    </source>
</evidence>
<keyword evidence="4" id="KW-1185">Reference proteome</keyword>
<dbReference type="Pfam" id="PF12395">
    <property type="entry name" value="DUF3658"/>
    <property type="match status" value="1"/>
</dbReference>
<dbReference type="Pfam" id="PF08874">
    <property type="entry name" value="DUF1835"/>
    <property type="match status" value="1"/>
</dbReference>